<dbReference type="Proteomes" id="UP001190700">
    <property type="component" value="Unassembled WGS sequence"/>
</dbReference>
<evidence type="ECO:0000259" key="6">
    <source>
        <dbReference type="PROSITE" id="PS50902"/>
    </source>
</evidence>
<dbReference type="GO" id="GO:0010181">
    <property type="term" value="F:FMN binding"/>
    <property type="evidence" value="ECO:0007669"/>
    <property type="project" value="InterPro"/>
</dbReference>
<comment type="cofactor">
    <cofactor evidence="1">
        <name>Fe cation</name>
        <dbReference type="ChEBI" id="CHEBI:24875"/>
    </cofactor>
</comment>
<dbReference type="InterPro" id="IPR008254">
    <property type="entry name" value="Flavodoxin/NO_synth"/>
</dbReference>
<keyword evidence="4" id="KW-0249">Electron transport</keyword>
<dbReference type="Gene3D" id="2.30.110.10">
    <property type="entry name" value="Electron Transport, Fmn-binding Protein, Chain A"/>
    <property type="match status" value="1"/>
</dbReference>
<keyword evidence="3" id="KW-0813">Transport</keyword>
<evidence type="ECO:0000256" key="1">
    <source>
        <dbReference type="ARBA" id="ARBA00001962"/>
    </source>
</evidence>
<sequence>MQGAVHSLPLSIGYQCTLLQQRHVKKQSIVASKKTATKSRNQSFPLRNDTLSMKNSVLAGNRLRCNFVARACSSRRQIQTVDVASAPEVAVDLRFTQVADGVAAIRIIDHSTNNFEEQYSQRLGSTVNCYLVKGEQTALIDLPSEAVADAFVKSLSVATWTEGLQHIVLNDFGPKQAATLAAVLDAQPVTNPPVEIWCTNPTLQAITKLLKQEGSPLQKAWKRFGLRARLMLVKKGTSMDLGNERVLNFFPTSVPRWPSGMCTYDSESGALFTCNFFSSHVADAPESSGFDADVDMDVWRHYFNVNLSPVASQVSLPPVPERPSTAAHHIQNLSPTPADPEAMKMRQNSKVSEKLNLWAENAKRAILKMNKTLAMYPQPVKPTLETNSTDVRVLCPKHGPMVKEQVAELLAQYNAWIKAELTKLDESFVAVIYASAYGNTGIMAQAVAQGLRDGGVGVEMLNCEFSTASEVTEIIERSSGFVVGTPTLGGHMPTPVSEALGAILKEPSAKGQPFGVFGSYGWSGEGVQLADQRLRDGGFTAAFDRISVKFTPTSSDLDHCKASGEELAKEVQDLAKIRKIETKKKAVKSQVSAVVDPKTVAIGRITTAMSVLTTKDANSGVPSMMAASWVSQASFTPPGVTVALPKENSPEGLLLLNAKFTLNVLSKERTLGLTKPLLNKGFKTGNDIFEGMNVGESESSGCAILNDAASYLDCTVVDRMDCGDHWVMLCHIDSGDILDESAGTSFHYRTSGAEY</sequence>
<proteinExistence type="inferred from homology"/>
<reference evidence="7 8" key="1">
    <citation type="journal article" date="2015" name="Genome Biol. Evol.">
        <title>Comparative Genomics of a Bacterivorous Green Alga Reveals Evolutionary Causalities and Consequences of Phago-Mixotrophic Mode of Nutrition.</title>
        <authorList>
            <person name="Burns J.A."/>
            <person name="Paasch A."/>
            <person name="Narechania A."/>
            <person name="Kim E."/>
        </authorList>
    </citation>
    <scope>NUCLEOTIDE SEQUENCE [LARGE SCALE GENOMIC DNA]</scope>
    <source>
        <strain evidence="7 8">PLY_AMNH</strain>
    </source>
</reference>
<dbReference type="SUPFAM" id="SSF56281">
    <property type="entry name" value="Metallo-hydrolase/oxidoreductase"/>
    <property type="match status" value="1"/>
</dbReference>
<dbReference type="PROSITE" id="PS50902">
    <property type="entry name" value="FLAVODOXIN_LIKE"/>
    <property type="match status" value="1"/>
</dbReference>
<dbReference type="GO" id="GO:0009055">
    <property type="term" value="F:electron transfer activity"/>
    <property type="evidence" value="ECO:0007669"/>
    <property type="project" value="InterPro"/>
</dbReference>
<dbReference type="EMBL" id="LGRX02005213">
    <property type="protein sequence ID" value="KAK3278939.1"/>
    <property type="molecule type" value="Genomic_DNA"/>
</dbReference>
<dbReference type="InterPro" id="IPR012349">
    <property type="entry name" value="Split_barrel_FMN-bd"/>
</dbReference>
<evidence type="ECO:0000256" key="5">
    <source>
        <dbReference type="ARBA" id="ARBA00025633"/>
    </source>
</evidence>
<comment type="function">
    <text evidence="5">Mediates electron transfer from NADH to oxygen, reducing it to water. This modular protein has 3 redox cofactors, in other organisms the same activity requires 2 or 3 proteins.</text>
</comment>
<dbReference type="AlphaFoldDB" id="A0AAE0GIP5"/>
<feature type="domain" description="Flavodoxin-like" evidence="6">
    <location>
        <begin position="429"/>
        <end position="568"/>
    </location>
</feature>
<dbReference type="Gene3D" id="3.60.15.10">
    <property type="entry name" value="Ribonuclease Z/Hydroxyacylglutathione hydrolase-like"/>
    <property type="match status" value="1"/>
</dbReference>
<dbReference type="SMART" id="SM00903">
    <property type="entry name" value="Flavin_Reduct"/>
    <property type="match status" value="1"/>
</dbReference>
<dbReference type="InterPro" id="IPR029039">
    <property type="entry name" value="Flavoprotein-like_sf"/>
</dbReference>
<evidence type="ECO:0000256" key="2">
    <source>
        <dbReference type="ARBA" id="ARBA00006098"/>
    </source>
</evidence>
<dbReference type="PANTHER" id="PTHR32145">
    <property type="entry name" value="DIFLAVIN FLAVOPROTEIN A 2-RELATED"/>
    <property type="match status" value="1"/>
</dbReference>
<protein>
    <recommendedName>
        <fullName evidence="6">Flavodoxin-like domain-containing protein</fullName>
    </recommendedName>
</protein>
<dbReference type="InterPro" id="IPR036866">
    <property type="entry name" value="RibonucZ/Hydroxyglut_hydro"/>
</dbReference>
<dbReference type="SMART" id="SM00849">
    <property type="entry name" value="Lactamase_B"/>
    <property type="match status" value="1"/>
</dbReference>
<comment type="similarity">
    <text evidence="2">In the C-terminal section; belongs to the flavodoxin reductase family.</text>
</comment>
<dbReference type="SUPFAM" id="SSF50475">
    <property type="entry name" value="FMN-binding split barrel"/>
    <property type="match status" value="1"/>
</dbReference>
<dbReference type="InterPro" id="IPR002563">
    <property type="entry name" value="Flavin_Rdtase-like_dom"/>
</dbReference>
<evidence type="ECO:0000313" key="7">
    <source>
        <dbReference type="EMBL" id="KAK3278939.1"/>
    </source>
</evidence>
<name>A0AAE0GIP5_9CHLO</name>
<accession>A0AAE0GIP5</accession>
<dbReference type="Pfam" id="PF01613">
    <property type="entry name" value="Flavin_Reduct"/>
    <property type="match status" value="1"/>
</dbReference>
<dbReference type="Gene3D" id="3.40.50.360">
    <property type="match status" value="1"/>
</dbReference>
<dbReference type="Pfam" id="PF00258">
    <property type="entry name" value="Flavodoxin_1"/>
    <property type="match status" value="1"/>
</dbReference>
<evidence type="ECO:0000256" key="4">
    <source>
        <dbReference type="ARBA" id="ARBA00022982"/>
    </source>
</evidence>
<dbReference type="InterPro" id="IPR051285">
    <property type="entry name" value="NADH_oxidoreductase_modular"/>
</dbReference>
<evidence type="ECO:0000256" key="3">
    <source>
        <dbReference type="ARBA" id="ARBA00022448"/>
    </source>
</evidence>
<dbReference type="PANTHER" id="PTHR32145:SF31">
    <property type="entry name" value="FLAVIN REDUCTASE-LIKE FMN-BINDING PROTEIN"/>
    <property type="match status" value="1"/>
</dbReference>
<dbReference type="InterPro" id="IPR001226">
    <property type="entry name" value="Flavodoxin_CS"/>
</dbReference>
<dbReference type="PROSITE" id="PS00201">
    <property type="entry name" value="FLAVODOXIN"/>
    <property type="match status" value="1"/>
</dbReference>
<dbReference type="InterPro" id="IPR001279">
    <property type="entry name" value="Metallo-B-lactamas"/>
</dbReference>
<dbReference type="SUPFAM" id="SSF52218">
    <property type="entry name" value="Flavoproteins"/>
    <property type="match status" value="1"/>
</dbReference>
<gene>
    <name evidence="7" type="ORF">CYMTET_13162</name>
</gene>
<organism evidence="7 8">
    <name type="scientific">Cymbomonas tetramitiformis</name>
    <dbReference type="NCBI Taxonomy" id="36881"/>
    <lineage>
        <taxon>Eukaryota</taxon>
        <taxon>Viridiplantae</taxon>
        <taxon>Chlorophyta</taxon>
        <taxon>Pyramimonadophyceae</taxon>
        <taxon>Pyramimonadales</taxon>
        <taxon>Pyramimonadaceae</taxon>
        <taxon>Cymbomonas</taxon>
    </lineage>
</organism>
<keyword evidence="8" id="KW-1185">Reference proteome</keyword>
<evidence type="ECO:0000313" key="8">
    <source>
        <dbReference type="Proteomes" id="UP001190700"/>
    </source>
</evidence>
<comment type="caution">
    <text evidence="7">The sequence shown here is derived from an EMBL/GenBank/DDBJ whole genome shotgun (WGS) entry which is preliminary data.</text>
</comment>